<dbReference type="Proteomes" id="UP000198636">
    <property type="component" value="Unassembled WGS sequence"/>
</dbReference>
<organism evidence="2 3">
    <name type="scientific">Alkaliphilus peptidifermentans DSM 18978</name>
    <dbReference type="NCBI Taxonomy" id="1120976"/>
    <lineage>
        <taxon>Bacteria</taxon>
        <taxon>Bacillati</taxon>
        <taxon>Bacillota</taxon>
        <taxon>Clostridia</taxon>
        <taxon>Peptostreptococcales</taxon>
        <taxon>Natronincolaceae</taxon>
        <taxon>Alkaliphilus</taxon>
    </lineage>
</organism>
<evidence type="ECO:0000256" key="1">
    <source>
        <dbReference type="SAM" id="MobiDB-lite"/>
    </source>
</evidence>
<accession>A0A1G5J7L6</accession>
<name>A0A1G5J7L6_9FIRM</name>
<evidence type="ECO:0000313" key="2">
    <source>
        <dbReference type="EMBL" id="SCY83799.1"/>
    </source>
</evidence>
<sequence>MSLKKWRIVVLIVLVAISLLIVACSKGEVTDSGTKMESPTDTPTEGTAMGVGEKESKTTTEDTIRHDASKDRAVDENRTSGNQQISAGQLTAGEWNDLRNWDWWVRLLNNKEWAQYQDRWGFYTFKKLQVIVKDGQKTVSDVKVVLYDKQGHVLWSAKTNNKGVAELFTELYDRNQNTVFDLVIENGQNRKKIENVKLSLSEPHYVEFNQRGEESNILDLMFVIDTTGSMHDELDYLKAELKNVILRINEDSADLDIRLSCNYYRDHGDEYVVRSFPFTK</sequence>
<dbReference type="OrthoDB" id="1936882at2"/>
<reference evidence="2 3" key="1">
    <citation type="submission" date="2016-10" db="EMBL/GenBank/DDBJ databases">
        <authorList>
            <person name="de Groot N.N."/>
        </authorList>
    </citation>
    <scope>NUCLEOTIDE SEQUENCE [LARGE SCALE GENOMIC DNA]</scope>
    <source>
        <strain evidence="2 3">DSM 18978</strain>
    </source>
</reference>
<feature type="region of interest" description="Disordered" evidence="1">
    <location>
        <begin position="30"/>
        <end position="86"/>
    </location>
</feature>
<keyword evidence="3" id="KW-1185">Reference proteome</keyword>
<dbReference type="InterPro" id="IPR036465">
    <property type="entry name" value="vWFA_dom_sf"/>
</dbReference>
<dbReference type="SUPFAM" id="SSF53300">
    <property type="entry name" value="vWA-like"/>
    <property type="match status" value="1"/>
</dbReference>
<dbReference type="AlphaFoldDB" id="A0A1G5J7L6"/>
<gene>
    <name evidence="2" type="ORF">SAMN03080606_02670</name>
</gene>
<dbReference type="PROSITE" id="PS51257">
    <property type="entry name" value="PROKAR_LIPOPROTEIN"/>
    <property type="match status" value="1"/>
</dbReference>
<dbReference type="Gene3D" id="3.40.50.410">
    <property type="entry name" value="von Willebrand factor, type A domain"/>
    <property type="match status" value="1"/>
</dbReference>
<proteinExistence type="predicted"/>
<evidence type="ECO:0000313" key="3">
    <source>
        <dbReference type="Proteomes" id="UP000198636"/>
    </source>
</evidence>
<dbReference type="RefSeq" id="WP_091544303.1">
    <property type="nucleotide sequence ID" value="NZ_FMUS01000018.1"/>
</dbReference>
<dbReference type="EMBL" id="FMUS01000018">
    <property type="protein sequence ID" value="SCY83799.1"/>
    <property type="molecule type" value="Genomic_DNA"/>
</dbReference>
<feature type="compositionally biased region" description="Basic and acidic residues" evidence="1">
    <location>
        <begin position="52"/>
        <end position="78"/>
    </location>
</feature>
<dbReference type="STRING" id="1120976.SAMN03080606_02670"/>
<evidence type="ECO:0008006" key="4">
    <source>
        <dbReference type="Google" id="ProtNLM"/>
    </source>
</evidence>
<feature type="compositionally biased region" description="Polar residues" evidence="1">
    <location>
        <begin position="31"/>
        <end position="45"/>
    </location>
</feature>
<protein>
    <recommendedName>
        <fullName evidence="4">von Willebrand factor type A domain-containing protein</fullName>
    </recommendedName>
</protein>